<keyword evidence="5" id="KW-0804">Transcription</keyword>
<keyword evidence="6" id="KW-0539">Nucleus</keyword>
<feature type="compositionally biased region" description="Low complexity" evidence="7">
    <location>
        <begin position="108"/>
        <end position="134"/>
    </location>
</feature>
<evidence type="ECO:0000256" key="2">
    <source>
        <dbReference type="ARBA" id="ARBA00022833"/>
    </source>
</evidence>
<dbReference type="Pfam" id="PF00172">
    <property type="entry name" value="Zn_clus"/>
    <property type="match status" value="1"/>
</dbReference>
<dbReference type="HOGENOM" id="CLU_428285_0_0_1"/>
<name>G0RHE7_HYPJQ</name>
<dbReference type="PRINTS" id="PR00755">
    <property type="entry name" value="AFLATOXINBRP"/>
</dbReference>
<evidence type="ECO:0000259" key="8">
    <source>
        <dbReference type="PROSITE" id="PS50048"/>
    </source>
</evidence>
<feature type="region of interest" description="Disordered" evidence="7">
    <location>
        <begin position="56"/>
        <end position="146"/>
    </location>
</feature>
<evidence type="ECO:0000256" key="7">
    <source>
        <dbReference type="SAM" id="MobiDB-lite"/>
    </source>
</evidence>
<keyword evidence="10" id="KW-1185">Reference proteome</keyword>
<feature type="compositionally biased region" description="Pro residues" evidence="7">
    <location>
        <begin position="95"/>
        <end position="107"/>
    </location>
</feature>
<dbReference type="InterPro" id="IPR001138">
    <property type="entry name" value="Zn2Cys6_DnaBD"/>
</dbReference>
<dbReference type="VEuPathDB" id="FungiDB:TRIREDRAFT_106244"/>
<keyword evidence="4" id="KW-0238">DNA-binding</keyword>
<gene>
    <name evidence="9" type="ORF">TRIREDRAFT_106244</name>
</gene>
<dbReference type="InterPro" id="IPR052360">
    <property type="entry name" value="Transcr_Regulatory_Proteins"/>
</dbReference>
<protein>
    <submittedName>
        <fullName evidence="9">Predicted protein</fullName>
    </submittedName>
</protein>
<keyword evidence="3" id="KW-0805">Transcription regulation</keyword>
<dbReference type="eggNOG" id="ENOG502S31D">
    <property type="taxonomic scope" value="Eukaryota"/>
</dbReference>
<feature type="domain" description="Zn(2)-C6 fungal-type" evidence="8">
    <location>
        <begin position="11"/>
        <end position="39"/>
    </location>
</feature>
<dbReference type="KEGG" id="tre:TRIREDRAFT_106244"/>
<evidence type="ECO:0000256" key="3">
    <source>
        <dbReference type="ARBA" id="ARBA00023015"/>
    </source>
</evidence>
<dbReference type="Gene3D" id="4.10.240.10">
    <property type="entry name" value="Zn(2)-C6 fungal-type DNA-binding domain"/>
    <property type="match status" value="1"/>
</dbReference>
<evidence type="ECO:0000256" key="5">
    <source>
        <dbReference type="ARBA" id="ARBA00023163"/>
    </source>
</evidence>
<keyword evidence="2" id="KW-0862">Zinc</keyword>
<sequence length="700" mass="78635">MSEVKRRTRTGCLTCRARRVKCDEQKPACNRCVNANIECAGYAPKRHIDVRLPGQRASLAQSQAQQSQRGSPVAANANDAEVRSPPRRRQRRLVPPGPVPSSSPPSVPAASSSSSSPPLAADDAAAAASSSSVPLPRPQFRHDGLPLVGLPSNPRLSQRPCAAAREVLAYHQVFFRTLPLLFPANHLPFWRDRLCDEAWCVEYAQRGLLALGCMHRAALMTSMYGEYDQARGLDAKVIAVQEYTQALQELSSHLKEAEKAPGILSAVMVLMAYFECFASNIPAAYGHVRTAKYYLTRYMRTYPPYCSNPTMEALETALRTLAWTCYLAVPLPGMFLFGNGREYSDTLIGAKIPLSLQLLEDLVEYGVYDEIWNLTPTQQEPSALLKNVYRLQKELRYRISYNLDLYPHLKTDTATLASLEESGECHFPIPPSPLLPLSPELCYSGALYNFILARMSWILCLYDKNQDAKKLESEAYMYFYQTMRFAATYAINNSKTLPNNTYSTHVSVTSEELDRSLLPMLYITAQCSAQPSWLRWIAQLMKQIGEQGLFNGFVLSASLQVFHKMEVSHNIISTDGIERYPNPALRIISTLVPETNAQGFVCYYAKPSRVNNGWTSRDTVSYHPIAQARFSTELDDDHAAKREVEMYDEQRSMEDRFTLEWVLSRPVASGWKSRFGEVGFSLDDVLRDHINGGRLLPMAQ</sequence>
<evidence type="ECO:0000313" key="9">
    <source>
        <dbReference type="EMBL" id="EGR49273.1"/>
    </source>
</evidence>
<dbReference type="PROSITE" id="PS50048">
    <property type="entry name" value="ZN2_CY6_FUNGAL_2"/>
    <property type="match status" value="1"/>
</dbReference>
<keyword evidence="1" id="KW-0479">Metal-binding</keyword>
<dbReference type="PANTHER" id="PTHR36206:SF13">
    <property type="entry name" value="TRANSCRIPTIONAL REGULATORY PROTEIN MOC3"/>
    <property type="match status" value="1"/>
</dbReference>
<dbReference type="PANTHER" id="PTHR36206">
    <property type="entry name" value="ASPERCRYPTIN BIOSYNTHESIS CLUSTER-SPECIFIC TRANSCRIPTION REGULATOR ATNN-RELATED"/>
    <property type="match status" value="1"/>
</dbReference>
<dbReference type="GO" id="GO:0003677">
    <property type="term" value="F:DNA binding"/>
    <property type="evidence" value="ECO:0007669"/>
    <property type="project" value="UniProtKB-KW"/>
</dbReference>
<evidence type="ECO:0000256" key="4">
    <source>
        <dbReference type="ARBA" id="ARBA00023125"/>
    </source>
</evidence>
<dbReference type="RefSeq" id="XP_006964456.1">
    <property type="nucleotide sequence ID" value="XM_006964394.1"/>
</dbReference>
<dbReference type="STRING" id="431241.G0RHE7"/>
<reference evidence="9 10" key="1">
    <citation type="journal article" date="2008" name="Nat. Biotechnol.">
        <title>Genome sequencing and analysis of the biomass-degrading fungus Trichoderma reesei (syn. Hypocrea jecorina).</title>
        <authorList>
            <person name="Martinez D."/>
            <person name="Berka R.M."/>
            <person name="Henrissat B."/>
            <person name="Saloheimo M."/>
            <person name="Arvas M."/>
            <person name="Baker S.E."/>
            <person name="Chapman J."/>
            <person name="Chertkov O."/>
            <person name="Coutinho P.M."/>
            <person name="Cullen D."/>
            <person name="Danchin E.G."/>
            <person name="Grigoriev I.V."/>
            <person name="Harris P."/>
            <person name="Jackson M."/>
            <person name="Kubicek C.P."/>
            <person name="Han C.S."/>
            <person name="Ho I."/>
            <person name="Larrondo L.F."/>
            <person name="de Leon A.L."/>
            <person name="Magnuson J.K."/>
            <person name="Merino S."/>
            <person name="Misra M."/>
            <person name="Nelson B."/>
            <person name="Putnam N."/>
            <person name="Robbertse B."/>
            <person name="Salamov A.A."/>
            <person name="Schmoll M."/>
            <person name="Terry A."/>
            <person name="Thayer N."/>
            <person name="Westerholm-Parvinen A."/>
            <person name="Schoch C.L."/>
            <person name="Yao J."/>
            <person name="Barabote R."/>
            <person name="Nelson M.A."/>
            <person name="Detter C."/>
            <person name="Bruce D."/>
            <person name="Kuske C.R."/>
            <person name="Xie G."/>
            <person name="Richardson P."/>
            <person name="Rokhsar D.S."/>
            <person name="Lucas S.M."/>
            <person name="Rubin E.M."/>
            <person name="Dunn-Coleman N."/>
            <person name="Ward M."/>
            <person name="Brettin T.S."/>
        </authorList>
    </citation>
    <scope>NUCLEOTIDE SEQUENCE [LARGE SCALE GENOMIC DNA]</scope>
    <source>
        <strain evidence="9 10">QM6a</strain>
    </source>
</reference>
<dbReference type="OrthoDB" id="3477330at2759"/>
<dbReference type="InterPro" id="IPR021858">
    <property type="entry name" value="Fun_TF"/>
</dbReference>
<evidence type="ECO:0000256" key="1">
    <source>
        <dbReference type="ARBA" id="ARBA00022723"/>
    </source>
</evidence>
<dbReference type="GO" id="GO:0000981">
    <property type="term" value="F:DNA-binding transcription factor activity, RNA polymerase II-specific"/>
    <property type="evidence" value="ECO:0007669"/>
    <property type="project" value="InterPro"/>
</dbReference>
<proteinExistence type="predicted"/>
<evidence type="ECO:0000256" key="6">
    <source>
        <dbReference type="ARBA" id="ARBA00023242"/>
    </source>
</evidence>
<dbReference type="EMBL" id="GL985062">
    <property type="protein sequence ID" value="EGR49273.1"/>
    <property type="molecule type" value="Genomic_DNA"/>
</dbReference>
<dbReference type="GO" id="GO:0008270">
    <property type="term" value="F:zinc ion binding"/>
    <property type="evidence" value="ECO:0007669"/>
    <property type="project" value="InterPro"/>
</dbReference>
<dbReference type="PROSITE" id="PS00463">
    <property type="entry name" value="ZN2_CY6_FUNGAL_1"/>
    <property type="match status" value="1"/>
</dbReference>
<accession>G0RHE7</accession>
<dbReference type="Pfam" id="PF11951">
    <property type="entry name" value="Fungal_trans_2"/>
    <property type="match status" value="1"/>
</dbReference>
<dbReference type="GeneID" id="18481215"/>
<feature type="compositionally biased region" description="Low complexity" evidence="7">
    <location>
        <begin position="56"/>
        <end position="69"/>
    </location>
</feature>
<dbReference type="CDD" id="cd00067">
    <property type="entry name" value="GAL4"/>
    <property type="match status" value="1"/>
</dbReference>
<dbReference type="Proteomes" id="UP000008984">
    <property type="component" value="Unassembled WGS sequence"/>
</dbReference>
<dbReference type="SUPFAM" id="SSF57701">
    <property type="entry name" value="Zn2/Cys6 DNA-binding domain"/>
    <property type="match status" value="1"/>
</dbReference>
<evidence type="ECO:0000313" key="10">
    <source>
        <dbReference type="Proteomes" id="UP000008984"/>
    </source>
</evidence>
<dbReference type="AlphaFoldDB" id="G0RHE7"/>
<dbReference type="SMART" id="SM00066">
    <property type="entry name" value="GAL4"/>
    <property type="match status" value="1"/>
</dbReference>
<dbReference type="InterPro" id="IPR036864">
    <property type="entry name" value="Zn2-C6_fun-type_DNA-bd_sf"/>
</dbReference>
<organism evidence="10">
    <name type="scientific">Hypocrea jecorina (strain QM6a)</name>
    <name type="common">Trichoderma reesei</name>
    <dbReference type="NCBI Taxonomy" id="431241"/>
    <lineage>
        <taxon>Eukaryota</taxon>
        <taxon>Fungi</taxon>
        <taxon>Dikarya</taxon>
        <taxon>Ascomycota</taxon>
        <taxon>Pezizomycotina</taxon>
        <taxon>Sordariomycetes</taxon>
        <taxon>Hypocreomycetidae</taxon>
        <taxon>Hypocreales</taxon>
        <taxon>Hypocreaceae</taxon>
        <taxon>Trichoderma</taxon>
    </lineage>
</organism>